<sequence>MGKMWYPPETYLDKWAAENELSAARFVARLDEVARNDLQITPAKLARIDKYCVVQNGDPVISEASFESLLTSFYPAPSGPPILKKAAPVLFRMLVYLSRYPFMPEQATEQKGENAHLSRNGLVRAVLIAHKDRARRTVGGYGGGHTRTRTAGDHRRLLFQGLAVQLKSDPQWYDEKLWQADAALRARRFYSGISEEVSCPDNALTNRDEMGDELFHDVVDFMCQLLPDWEENTVRRENLLGLAKGIVQEEGLCRVPLQRYELRRADFEALVEMLLLVYESGEETLPTDFAKRRDQVVEQFFGQREGIDFKVFDEVSGSGRTDFDTGSAGGNFAGGDDYKPSLLEMLYWMLDELFKETAT</sequence>
<name>A0A9P9WV78_9PEZI</name>
<comment type="caution">
    <text evidence="1">The sequence shown here is derived from an EMBL/GenBank/DDBJ whole genome shotgun (WGS) entry which is preliminary data.</text>
</comment>
<reference evidence="1" key="1">
    <citation type="submission" date="2021-03" db="EMBL/GenBank/DDBJ databases">
        <title>Revisited historic fungal species revealed as producer of novel bioactive compounds through whole genome sequencing and comparative genomics.</title>
        <authorList>
            <person name="Vignolle G.A."/>
            <person name="Hochenegger N."/>
            <person name="Mach R.L."/>
            <person name="Mach-Aigner A.R."/>
            <person name="Javad Rahimi M."/>
            <person name="Salim K.A."/>
            <person name="Chan C.M."/>
            <person name="Lim L.B.L."/>
            <person name="Cai F."/>
            <person name="Druzhinina I.S."/>
            <person name="U'Ren J.M."/>
            <person name="Derntl C."/>
        </authorList>
    </citation>
    <scope>NUCLEOTIDE SEQUENCE</scope>
    <source>
        <strain evidence="1">TUCIM 5799</strain>
    </source>
</reference>
<dbReference type="EMBL" id="JAFIMR010000004">
    <property type="protein sequence ID" value="KAI1879677.1"/>
    <property type="molecule type" value="Genomic_DNA"/>
</dbReference>
<proteinExistence type="predicted"/>
<protein>
    <submittedName>
        <fullName evidence="1">Uncharacterized protein</fullName>
    </submittedName>
</protein>
<evidence type="ECO:0000313" key="1">
    <source>
        <dbReference type="EMBL" id="KAI1879677.1"/>
    </source>
</evidence>
<gene>
    <name evidence="1" type="ORF">JX265_002631</name>
</gene>
<keyword evidence="2" id="KW-1185">Reference proteome</keyword>
<dbReference type="AlphaFoldDB" id="A0A9P9WV78"/>
<evidence type="ECO:0000313" key="2">
    <source>
        <dbReference type="Proteomes" id="UP000829685"/>
    </source>
</evidence>
<organism evidence="1 2">
    <name type="scientific">Neoarthrinium moseri</name>
    <dbReference type="NCBI Taxonomy" id="1658444"/>
    <lineage>
        <taxon>Eukaryota</taxon>
        <taxon>Fungi</taxon>
        <taxon>Dikarya</taxon>
        <taxon>Ascomycota</taxon>
        <taxon>Pezizomycotina</taxon>
        <taxon>Sordariomycetes</taxon>
        <taxon>Xylariomycetidae</taxon>
        <taxon>Amphisphaeriales</taxon>
        <taxon>Apiosporaceae</taxon>
        <taxon>Neoarthrinium</taxon>
    </lineage>
</organism>
<dbReference type="Proteomes" id="UP000829685">
    <property type="component" value="Unassembled WGS sequence"/>
</dbReference>
<accession>A0A9P9WV78</accession>